<dbReference type="Proteomes" id="UP000526033">
    <property type="component" value="Unassembled WGS sequence"/>
</dbReference>
<keyword evidence="1" id="KW-0808">Transferase</keyword>
<dbReference type="InterPro" id="IPR029063">
    <property type="entry name" value="SAM-dependent_MTases_sf"/>
</dbReference>
<protein>
    <submittedName>
        <fullName evidence="1">Methyltransferase domain-containing protein</fullName>
    </submittedName>
</protein>
<proteinExistence type="predicted"/>
<dbReference type="Pfam" id="PF24675">
    <property type="entry name" value="NpmA"/>
    <property type="match status" value="1"/>
</dbReference>
<accession>A0A7X9DL08</accession>
<name>A0A7X9DL08_UNCKA</name>
<comment type="caution">
    <text evidence="1">The sequence shown here is derived from an EMBL/GenBank/DDBJ whole genome shotgun (WGS) entry which is preliminary data.</text>
</comment>
<dbReference type="SUPFAM" id="SSF53335">
    <property type="entry name" value="S-adenosyl-L-methionine-dependent methyltransferases"/>
    <property type="match status" value="1"/>
</dbReference>
<reference evidence="1 2" key="1">
    <citation type="journal article" date="2020" name="Biotechnol. Biofuels">
        <title>New insights from the biogas microbiome by comprehensive genome-resolved metagenomics of nearly 1600 species originating from multiple anaerobic digesters.</title>
        <authorList>
            <person name="Campanaro S."/>
            <person name="Treu L."/>
            <person name="Rodriguez-R L.M."/>
            <person name="Kovalovszki A."/>
            <person name="Ziels R.M."/>
            <person name="Maus I."/>
            <person name="Zhu X."/>
            <person name="Kougias P.G."/>
            <person name="Basile A."/>
            <person name="Luo G."/>
            <person name="Schluter A."/>
            <person name="Konstantinidis K.T."/>
            <person name="Angelidaki I."/>
        </authorList>
    </citation>
    <scope>NUCLEOTIDE SEQUENCE [LARGE SCALE GENOMIC DNA]</scope>
    <source>
        <strain evidence="1">AS27yjCOA_165</strain>
    </source>
</reference>
<sequence>MRIIKGNKKIDLTEYELKTVLSKYSKTMLDIGTGDGRYVYKNAQNNRENLYIGLDPSEKSLEEYSKKAVKSKTDNVLFVVGSFEIFPKELTIIKADEISIILPWGSLLQAVANPTSEIAARLKNLIKPGGTLKLLFGYDSSLEPSETKRLNLFPITAQHVEKNIIPVFQQHGFSLGNFSTLCTDKLKEIESTWGKKIATRQERPLFMLIFLRGN</sequence>
<evidence type="ECO:0000313" key="1">
    <source>
        <dbReference type="EMBL" id="NMB70406.1"/>
    </source>
</evidence>
<dbReference type="Gene3D" id="3.40.50.150">
    <property type="entry name" value="Vaccinia Virus protein VP39"/>
    <property type="match status" value="1"/>
</dbReference>
<keyword evidence="1" id="KW-0489">Methyltransferase</keyword>
<dbReference type="EMBL" id="JAAZNL010000057">
    <property type="protein sequence ID" value="NMB70406.1"/>
    <property type="molecule type" value="Genomic_DNA"/>
</dbReference>
<gene>
    <name evidence="1" type="ORF">GYA27_04405</name>
</gene>
<organism evidence="1 2">
    <name type="scientific">candidate division WWE3 bacterium</name>
    <dbReference type="NCBI Taxonomy" id="2053526"/>
    <lineage>
        <taxon>Bacteria</taxon>
        <taxon>Katanobacteria</taxon>
    </lineage>
</organism>
<dbReference type="GO" id="GO:0032259">
    <property type="term" value="P:methylation"/>
    <property type="evidence" value="ECO:0007669"/>
    <property type="project" value="UniProtKB-KW"/>
</dbReference>
<dbReference type="CDD" id="cd02440">
    <property type="entry name" value="AdoMet_MTases"/>
    <property type="match status" value="1"/>
</dbReference>
<dbReference type="InterPro" id="IPR056262">
    <property type="entry name" value="NpmA"/>
</dbReference>
<dbReference type="GO" id="GO:0008168">
    <property type="term" value="F:methyltransferase activity"/>
    <property type="evidence" value="ECO:0007669"/>
    <property type="project" value="UniProtKB-KW"/>
</dbReference>
<evidence type="ECO:0000313" key="2">
    <source>
        <dbReference type="Proteomes" id="UP000526033"/>
    </source>
</evidence>
<dbReference type="AlphaFoldDB" id="A0A7X9DL08"/>